<protein>
    <submittedName>
        <fullName evidence="1">Uncharacterized protein</fullName>
    </submittedName>
</protein>
<gene>
    <name evidence="1" type="ORF">F4821DRAFT_281021</name>
</gene>
<evidence type="ECO:0000313" key="1">
    <source>
        <dbReference type="EMBL" id="KAI6083351.1"/>
    </source>
</evidence>
<reference evidence="1 2" key="1">
    <citation type="journal article" date="2022" name="New Phytol.">
        <title>Ecological generalism drives hyperdiversity of secondary metabolite gene clusters in xylarialean endophytes.</title>
        <authorList>
            <person name="Franco M.E.E."/>
            <person name="Wisecaver J.H."/>
            <person name="Arnold A.E."/>
            <person name="Ju Y.M."/>
            <person name="Slot J.C."/>
            <person name="Ahrendt S."/>
            <person name="Moore L.P."/>
            <person name="Eastman K.E."/>
            <person name="Scott K."/>
            <person name="Konkel Z."/>
            <person name="Mondo S.J."/>
            <person name="Kuo A."/>
            <person name="Hayes R.D."/>
            <person name="Haridas S."/>
            <person name="Andreopoulos B."/>
            <person name="Riley R."/>
            <person name="LaButti K."/>
            <person name="Pangilinan J."/>
            <person name="Lipzen A."/>
            <person name="Amirebrahimi M."/>
            <person name="Yan J."/>
            <person name="Adam C."/>
            <person name="Keymanesh K."/>
            <person name="Ng V."/>
            <person name="Louie K."/>
            <person name="Northen T."/>
            <person name="Drula E."/>
            <person name="Henrissat B."/>
            <person name="Hsieh H.M."/>
            <person name="Youens-Clark K."/>
            <person name="Lutzoni F."/>
            <person name="Miadlikowska J."/>
            <person name="Eastwood D.C."/>
            <person name="Hamelin R.C."/>
            <person name="Grigoriev I.V."/>
            <person name="U'Ren J.M."/>
        </authorList>
    </citation>
    <scope>NUCLEOTIDE SEQUENCE [LARGE SCALE GENOMIC DNA]</scope>
    <source>
        <strain evidence="1 2">ER1909</strain>
    </source>
</reference>
<proteinExistence type="predicted"/>
<dbReference type="EMBL" id="MU394354">
    <property type="protein sequence ID" value="KAI6083351.1"/>
    <property type="molecule type" value="Genomic_DNA"/>
</dbReference>
<keyword evidence="2" id="KW-1185">Reference proteome</keyword>
<comment type="caution">
    <text evidence="1">The sequence shown here is derived from an EMBL/GenBank/DDBJ whole genome shotgun (WGS) entry which is preliminary data.</text>
</comment>
<name>A0ACC0CSE7_9PEZI</name>
<organism evidence="1 2">
    <name type="scientific">Hypoxylon rubiginosum</name>
    <dbReference type="NCBI Taxonomy" id="110542"/>
    <lineage>
        <taxon>Eukaryota</taxon>
        <taxon>Fungi</taxon>
        <taxon>Dikarya</taxon>
        <taxon>Ascomycota</taxon>
        <taxon>Pezizomycotina</taxon>
        <taxon>Sordariomycetes</taxon>
        <taxon>Xylariomycetidae</taxon>
        <taxon>Xylariales</taxon>
        <taxon>Hypoxylaceae</taxon>
        <taxon>Hypoxylon</taxon>
    </lineage>
</organism>
<sequence>MAEAQQEQPQAHQPQPEPVFAAAEEVAYARPPQSPAQSSPSPSQATPEEKIQGAHDQVWLAEQARTTSNVNGTGHEYDHDHDQDHDHPRARAEFPDNATAAVAIDHALKKEKDQKQDRDQDQDQGREREQAPQQGNGRQSPQLFSNHTPAAANSTSTSTPTPTPTTALPVTVPAYTTVADSPATLPTAPAATNGVSSDQQHQPQSEGAAPSEDMSNNPQHPHHTPGPPRQPSYSNPTAYATPGMSTAHYGYPNPGGQGPDPYRTGATVPNNAMALPSMRTFDPAQQQAQQQQHMAMAMPVNPVPSVSSMPAQQHMTYFGQQPVPMSANNPYALPADALRPQYALPPSGPVLGGRHKKEIKRRTKTGCLTCRKRRIKCDEQHPICKNCQKSKRECLGYDPIFKNQQQQHPTNIRPAPNNPSVSASVPSSRPPPSGAAAAPVSASASGATHTQTPYATLPPVISNTTSSSNTSPFTGNLTASGTAASAVKNEPLEYPPTIDPSLDVLTPSMSTSHFPAIKPITPSPVDHTPYPPYTPHLRGGAPSFVPLSSSVSHPSPSSSYQRTSAYTGFSTGKMKVHELVGMSGAVPPALVSPLTSEKLAEVRDLYDQVYAPGLEKFFETEWYIKPQGVNALVSNPAINEMLAGFLQSMDRTDANDVAGMQYSANLEFRVVWDLATLVYTSDYKLSASEQLPPPDDGSEARNRVAIFETLLSGEYLDQNPLHPPPAAANIHLHRIREFKFWYSLAEFLRLRDHPNLDIPRQREYILGQMRELLDGRENRDVLYSLAIIRALAPNFPPDFESSLPPHLDESDPKSKLAVARKFIQDESQVTGGTTNVVRRFSELAVRAFIVPGSNITRR</sequence>
<accession>A0ACC0CSE7</accession>
<evidence type="ECO:0000313" key="2">
    <source>
        <dbReference type="Proteomes" id="UP001497680"/>
    </source>
</evidence>
<dbReference type="Proteomes" id="UP001497680">
    <property type="component" value="Unassembled WGS sequence"/>
</dbReference>